<dbReference type="InterPro" id="IPR058548">
    <property type="entry name" value="MlaB-like_STAS"/>
</dbReference>
<dbReference type="InterPro" id="IPR036513">
    <property type="entry name" value="STAS_dom_sf"/>
</dbReference>
<dbReference type="Proteomes" id="UP000722989">
    <property type="component" value="Unassembled WGS sequence"/>
</dbReference>
<dbReference type="RefSeq" id="WP_167925010.1">
    <property type="nucleotide sequence ID" value="NZ_JAATVY010000005.1"/>
</dbReference>
<protein>
    <recommendedName>
        <fullName evidence="2">Anti-sigma factor antagonist</fullName>
    </recommendedName>
</protein>
<evidence type="ECO:0000256" key="1">
    <source>
        <dbReference type="ARBA" id="ARBA00009013"/>
    </source>
</evidence>
<organism evidence="4 5">
    <name type="scientific">Planosporangium thailandense</name>
    <dbReference type="NCBI Taxonomy" id="765197"/>
    <lineage>
        <taxon>Bacteria</taxon>
        <taxon>Bacillati</taxon>
        <taxon>Actinomycetota</taxon>
        <taxon>Actinomycetes</taxon>
        <taxon>Micromonosporales</taxon>
        <taxon>Micromonosporaceae</taxon>
        <taxon>Planosporangium</taxon>
    </lineage>
</organism>
<reference evidence="4 5" key="1">
    <citation type="submission" date="2020-03" db="EMBL/GenBank/DDBJ databases">
        <title>WGS of the type strain of Planosporangium spp.</title>
        <authorList>
            <person name="Thawai C."/>
        </authorList>
    </citation>
    <scope>NUCLEOTIDE SEQUENCE [LARGE SCALE GENOMIC DNA]</scope>
    <source>
        <strain evidence="4 5">TBRC 5610</strain>
    </source>
</reference>
<dbReference type="EMBL" id="JAATVY010000005">
    <property type="protein sequence ID" value="NJC70107.1"/>
    <property type="molecule type" value="Genomic_DNA"/>
</dbReference>
<dbReference type="PROSITE" id="PS50801">
    <property type="entry name" value="STAS"/>
    <property type="match status" value="1"/>
</dbReference>
<accession>A0ABX0XXT9</accession>
<feature type="domain" description="STAS" evidence="3">
    <location>
        <begin position="6"/>
        <end position="98"/>
    </location>
</feature>
<proteinExistence type="inferred from homology"/>
<evidence type="ECO:0000259" key="3">
    <source>
        <dbReference type="PROSITE" id="PS50801"/>
    </source>
</evidence>
<gene>
    <name evidence="4" type="ORF">HC031_10350</name>
</gene>
<dbReference type="InterPro" id="IPR003658">
    <property type="entry name" value="Anti-sigma_ant"/>
</dbReference>
<comment type="caution">
    <text evidence="4">The sequence shown here is derived from an EMBL/GenBank/DDBJ whole genome shotgun (WGS) entry which is preliminary data.</text>
</comment>
<evidence type="ECO:0000256" key="2">
    <source>
        <dbReference type="RuleBase" id="RU003749"/>
    </source>
</evidence>
<dbReference type="InterPro" id="IPR002645">
    <property type="entry name" value="STAS_dom"/>
</dbReference>
<dbReference type="NCBIfam" id="TIGR00377">
    <property type="entry name" value="ant_ant_sig"/>
    <property type="match status" value="1"/>
</dbReference>
<dbReference type="PANTHER" id="PTHR33495:SF2">
    <property type="entry name" value="ANTI-SIGMA FACTOR ANTAGONIST TM_1081-RELATED"/>
    <property type="match status" value="1"/>
</dbReference>
<dbReference type="SUPFAM" id="SSF52091">
    <property type="entry name" value="SpoIIaa-like"/>
    <property type="match status" value="1"/>
</dbReference>
<evidence type="ECO:0000313" key="4">
    <source>
        <dbReference type="EMBL" id="NJC70107.1"/>
    </source>
</evidence>
<dbReference type="Pfam" id="PF13466">
    <property type="entry name" value="STAS_2"/>
    <property type="match status" value="1"/>
</dbReference>
<dbReference type="Gene3D" id="3.30.750.24">
    <property type="entry name" value="STAS domain"/>
    <property type="match status" value="1"/>
</dbReference>
<name>A0ABX0XXT9_9ACTN</name>
<comment type="similarity">
    <text evidence="1 2">Belongs to the anti-sigma-factor antagonist family.</text>
</comment>
<keyword evidence="5" id="KW-1185">Reference proteome</keyword>
<evidence type="ECO:0000313" key="5">
    <source>
        <dbReference type="Proteomes" id="UP000722989"/>
    </source>
</evidence>
<dbReference type="PANTHER" id="PTHR33495">
    <property type="entry name" value="ANTI-SIGMA FACTOR ANTAGONIST TM_1081-RELATED-RELATED"/>
    <property type="match status" value="1"/>
</dbReference>
<dbReference type="CDD" id="cd07043">
    <property type="entry name" value="STAS_anti-anti-sigma_factors"/>
    <property type="match status" value="1"/>
</dbReference>
<sequence>MAIVQLACSVERTDGEVTIVLAGEADLATIDQLRDVLFDAVQSRPARVVVDLRGLVFIDSMSIGTLVAARRAALEHGAEFTVTHPRGQVFKVLKTAGVLGVLTAGDLAAGDLAAGGYAAGDLAAGGYVAGAGA</sequence>